<name>A0ABQ2PKF9_9NEIS</name>
<evidence type="ECO:0000313" key="1">
    <source>
        <dbReference type="EMBL" id="GGP25469.1"/>
    </source>
</evidence>
<gene>
    <name evidence="1" type="ORF">GCM10010971_12880</name>
</gene>
<evidence type="ECO:0000313" key="2">
    <source>
        <dbReference type="Proteomes" id="UP000621859"/>
    </source>
</evidence>
<accession>A0ABQ2PKF9</accession>
<organism evidence="1 2">
    <name type="scientific">Silvimonas amylolytica</name>
    <dbReference type="NCBI Taxonomy" id="449663"/>
    <lineage>
        <taxon>Bacteria</taxon>
        <taxon>Pseudomonadati</taxon>
        <taxon>Pseudomonadota</taxon>
        <taxon>Betaproteobacteria</taxon>
        <taxon>Neisseriales</taxon>
        <taxon>Chitinibacteraceae</taxon>
        <taxon>Silvimonas</taxon>
    </lineage>
</organism>
<protein>
    <submittedName>
        <fullName evidence="1">Uncharacterized protein</fullName>
    </submittedName>
</protein>
<keyword evidence="2" id="KW-1185">Reference proteome</keyword>
<sequence>MIMLASTTAFATANETGFANRTEDSTHGWPHISPNMATVLAQQWQGENRSEWTGDADIEGQLRRSLVWHALPVGHGQPPVYFVRPVLNPDARDFYGAHAFMHWLIWQNKIVLSRSDDAIRVLAGHSHGLPDIEEQDCMGGRCWLSTWQYDGQAYQDRACHMVEIATHQELGTCK</sequence>
<comment type="caution">
    <text evidence="1">The sequence shown here is derived from an EMBL/GenBank/DDBJ whole genome shotgun (WGS) entry which is preliminary data.</text>
</comment>
<dbReference type="EMBL" id="BMLY01000002">
    <property type="protein sequence ID" value="GGP25469.1"/>
    <property type="molecule type" value="Genomic_DNA"/>
</dbReference>
<proteinExistence type="predicted"/>
<dbReference type="Proteomes" id="UP000621859">
    <property type="component" value="Unassembled WGS sequence"/>
</dbReference>
<reference evidence="2" key="1">
    <citation type="journal article" date="2019" name="Int. J. Syst. Evol. Microbiol.">
        <title>The Global Catalogue of Microorganisms (GCM) 10K type strain sequencing project: providing services to taxonomists for standard genome sequencing and annotation.</title>
        <authorList>
            <consortium name="The Broad Institute Genomics Platform"/>
            <consortium name="The Broad Institute Genome Sequencing Center for Infectious Disease"/>
            <person name="Wu L."/>
            <person name="Ma J."/>
        </authorList>
    </citation>
    <scope>NUCLEOTIDE SEQUENCE [LARGE SCALE GENOMIC DNA]</scope>
    <source>
        <strain evidence="2">CGMCC 1.8860</strain>
    </source>
</reference>